<dbReference type="PROSITE" id="PS51201">
    <property type="entry name" value="RCK_N"/>
    <property type="match status" value="2"/>
</dbReference>
<keyword evidence="6" id="KW-0406">Ion transport</keyword>
<dbReference type="SUPFAM" id="SSF116726">
    <property type="entry name" value="TrkA C-terminal domain-like"/>
    <property type="match status" value="1"/>
</dbReference>
<dbReference type="Pfam" id="PF02254">
    <property type="entry name" value="TrkA_N"/>
    <property type="match status" value="2"/>
</dbReference>
<dbReference type="PANTHER" id="PTHR43833">
    <property type="entry name" value="POTASSIUM CHANNEL PROTEIN 2-RELATED-RELATED"/>
    <property type="match status" value="1"/>
</dbReference>
<evidence type="ECO:0000313" key="10">
    <source>
        <dbReference type="Proteomes" id="UP000029629"/>
    </source>
</evidence>
<dbReference type="PANTHER" id="PTHR43833:SF5">
    <property type="entry name" value="TRK SYSTEM POTASSIUM UPTAKE PROTEIN TRKA"/>
    <property type="match status" value="1"/>
</dbReference>
<dbReference type="AlphaFoldDB" id="A0A096AJN3"/>
<dbReference type="NCBIfam" id="NF007032">
    <property type="entry name" value="PRK09496.1-4"/>
    <property type="match status" value="1"/>
</dbReference>
<dbReference type="RefSeq" id="WP_036558852.1">
    <property type="nucleotide sequence ID" value="NZ_JRNI01000019.1"/>
</dbReference>
<dbReference type="Gene3D" id="3.30.70.1450">
    <property type="entry name" value="Regulator of K+ conductance, C-terminal domain"/>
    <property type="match status" value="2"/>
</dbReference>
<evidence type="ECO:0000256" key="6">
    <source>
        <dbReference type="ARBA" id="ARBA00023065"/>
    </source>
</evidence>
<dbReference type="OrthoDB" id="9775180at2"/>
<keyword evidence="4" id="KW-0630">Potassium</keyword>
<evidence type="ECO:0000256" key="5">
    <source>
        <dbReference type="ARBA" id="ARBA00023027"/>
    </source>
</evidence>
<keyword evidence="3" id="KW-0633">Potassium transport</keyword>
<accession>A0A096AJN3</accession>
<dbReference type="Proteomes" id="UP000029629">
    <property type="component" value="Unassembled WGS sequence"/>
</dbReference>
<dbReference type="SUPFAM" id="SSF51735">
    <property type="entry name" value="NAD(P)-binding Rossmann-fold domains"/>
    <property type="match status" value="2"/>
</dbReference>
<dbReference type="NCBIfam" id="NF007039">
    <property type="entry name" value="PRK09496.3-2"/>
    <property type="match status" value="1"/>
</dbReference>
<evidence type="ECO:0000256" key="4">
    <source>
        <dbReference type="ARBA" id="ARBA00022958"/>
    </source>
</evidence>
<dbReference type="InterPro" id="IPR036721">
    <property type="entry name" value="RCK_C_sf"/>
</dbReference>
<dbReference type="GO" id="GO:0015079">
    <property type="term" value="F:potassium ion transmembrane transporter activity"/>
    <property type="evidence" value="ECO:0007669"/>
    <property type="project" value="InterPro"/>
</dbReference>
<evidence type="ECO:0000259" key="7">
    <source>
        <dbReference type="PROSITE" id="PS51201"/>
    </source>
</evidence>
<evidence type="ECO:0000256" key="2">
    <source>
        <dbReference type="ARBA" id="ARBA00022448"/>
    </source>
</evidence>
<dbReference type="Pfam" id="PF02080">
    <property type="entry name" value="TrkA_C"/>
    <property type="match status" value="1"/>
</dbReference>
<dbReference type="PROSITE" id="PS51202">
    <property type="entry name" value="RCK_C"/>
    <property type="match status" value="1"/>
</dbReference>
<sequence length="458" mass="51314">MKILIVGVGRVGCSLAQNLVSGKDDVTVVDINRERLSELQERFDLRTVYGDASSPQVLEEAGAHDADLLVACSASDAVNLMACYLGREVFNIPRRIARIRTHYYHTHLEFAKEKFGVDHIINPERSITDYLFHLVEFPEVLEIVDFAHGLVSLLTLKVGGKSQFLKLQVNENHLNLPDSNGRILEVIRQEKTLPLERTFSLERHDEVVLAVDTAEARKAIKQLHKRMHRVRNIMIAGGGNIGERLARLLANDDYNVRIIEMNEERCHELARSLPENVIVLHGNSTDETLLLDEHVMDMDAFLAVTNADEDNIMASLLAKRLGAEKVLTLISRQSYGELIRGSAIDIAVSPIWTTISALMRDLKQGSVERGHRLRQGRSEAVEFKVLGDSSNSKLVGRTVGEIRWPKNAVVAAIVREGRVIIPVPTTTINHEDHVIMYASDPRTMEQVNKLFQVSALVL</sequence>
<feature type="domain" description="RCK N-terminal" evidence="7">
    <location>
        <begin position="230"/>
        <end position="348"/>
    </location>
</feature>
<evidence type="ECO:0000256" key="3">
    <source>
        <dbReference type="ARBA" id="ARBA00022538"/>
    </source>
</evidence>
<protein>
    <recommendedName>
        <fullName evidence="1">Trk system potassium uptake protein TrkA</fullName>
    </recommendedName>
</protein>
<keyword evidence="5" id="KW-0520">NAD</keyword>
<dbReference type="InterPro" id="IPR036291">
    <property type="entry name" value="NAD(P)-bd_dom_sf"/>
</dbReference>
<dbReference type="GO" id="GO:0005886">
    <property type="term" value="C:plasma membrane"/>
    <property type="evidence" value="ECO:0007669"/>
    <property type="project" value="InterPro"/>
</dbReference>
<organism evidence="9 10">
    <name type="scientific">Oligella urethralis DNF00040</name>
    <dbReference type="NCBI Taxonomy" id="1401065"/>
    <lineage>
        <taxon>Bacteria</taxon>
        <taxon>Pseudomonadati</taxon>
        <taxon>Pseudomonadota</taxon>
        <taxon>Betaproteobacteria</taxon>
        <taxon>Burkholderiales</taxon>
        <taxon>Alcaligenaceae</taxon>
        <taxon>Oligella</taxon>
    </lineage>
</organism>
<dbReference type="PRINTS" id="PR00335">
    <property type="entry name" value="KUPTAKETRKA"/>
</dbReference>
<feature type="domain" description="RCK C-terminal" evidence="8">
    <location>
        <begin position="368"/>
        <end position="453"/>
    </location>
</feature>
<dbReference type="NCBIfam" id="NF007031">
    <property type="entry name" value="PRK09496.1-2"/>
    <property type="match status" value="1"/>
</dbReference>
<proteinExistence type="predicted"/>
<evidence type="ECO:0000259" key="8">
    <source>
        <dbReference type="PROSITE" id="PS51202"/>
    </source>
</evidence>
<reference evidence="9 10" key="1">
    <citation type="submission" date="2014-07" db="EMBL/GenBank/DDBJ databases">
        <authorList>
            <person name="McCorrison J."/>
            <person name="Sanka R."/>
            <person name="Torralba M."/>
            <person name="Gillis M."/>
            <person name="Haft D.H."/>
            <person name="Methe B."/>
            <person name="Sutton G."/>
            <person name="Nelson K.E."/>
        </authorList>
    </citation>
    <scope>NUCLEOTIDE SEQUENCE [LARGE SCALE GENOMIC DNA]</scope>
    <source>
        <strain evidence="9 10">DNF00040</strain>
    </source>
</reference>
<dbReference type="InterPro" id="IPR003148">
    <property type="entry name" value="RCK_N"/>
</dbReference>
<feature type="domain" description="RCK N-terminal" evidence="7">
    <location>
        <begin position="1"/>
        <end position="121"/>
    </location>
</feature>
<dbReference type="NCBIfam" id="NF007030">
    <property type="entry name" value="PRK09496.1-1"/>
    <property type="match status" value="1"/>
</dbReference>
<name>A0A096AJN3_9BURK</name>
<dbReference type="InterPro" id="IPR006036">
    <property type="entry name" value="K_uptake_TrkA"/>
</dbReference>
<keyword evidence="2" id="KW-0813">Transport</keyword>
<dbReference type="Gene3D" id="3.40.50.720">
    <property type="entry name" value="NAD(P)-binding Rossmann-like Domain"/>
    <property type="match status" value="2"/>
</dbReference>
<dbReference type="eggNOG" id="COG0569">
    <property type="taxonomic scope" value="Bacteria"/>
</dbReference>
<evidence type="ECO:0000313" key="9">
    <source>
        <dbReference type="EMBL" id="KGF30867.1"/>
    </source>
</evidence>
<evidence type="ECO:0000256" key="1">
    <source>
        <dbReference type="ARBA" id="ARBA00017378"/>
    </source>
</evidence>
<dbReference type="InterPro" id="IPR050721">
    <property type="entry name" value="Trk_Ktr_HKT_K-transport"/>
</dbReference>
<dbReference type="EMBL" id="JRNI01000019">
    <property type="protein sequence ID" value="KGF30867.1"/>
    <property type="molecule type" value="Genomic_DNA"/>
</dbReference>
<gene>
    <name evidence="9" type="primary">trkA</name>
    <name evidence="9" type="ORF">HMPREF2130_05465</name>
</gene>
<dbReference type="InterPro" id="IPR006037">
    <property type="entry name" value="RCK_C"/>
</dbReference>
<comment type="caution">
    <text evidence="9">The sequence shown here is derived from an EMBL/GenBank/DDBJ whole genome shotgun (WGS) entry which is preliminary data.</text>
</comment>
<keyword evidence="10" id="KW-1185">Reference proteome</keyword>